<dbReference type="FunFam" id="2.170.130.10:FF:000008">
    <property type="entry name" value="SusC/RagA family TonB-linked outer membrane protein"/>
    <property type="match status" value="1"/>
</dbReference>
<dbReference type="InterPro" id="IPR008969">
    <property type="entry name" value="CarboxyPept-like_regulatory"/>
</dbReference>
<dbReference type="InterPro" id="IPR037066">
    <property type="entry name" value="Plug_dom_sf"/>
</dbReference>
<dbReference type="InterPro" id="IPR036942">
    <property type="entry name" value="Beta-barrel_TonB_sf"/>
</dbReference>
<evidence type="ECO:0000259" key="10">
    <source>
        <dbReference type="Pfam" id="PF00593"/>
    </source>
</evidence>
<proteinExistence type="inferred from homology"/>
<protein>
    <submittedName>
        <fullName evidence="12">TonB-linked outer membrane protein, SusC/RagA family</fullName>
    </submittedName>
</protein>
<evidence type="ECO:0000256" key="9">
    <source>
        <dbReference type="RuleBase" id="RU003357"/>
    </source>
</evidence>
<keyword evidence="5 9" id="KW-0798">TonB box</keyword>
<dbReference type="NCBIfam" id="TIGR04056">
    <property type="entry name" value="OMP_RagA_SusC"/>
    <property type="match status" value="1"/>
</dbReference>
<organism evidence="12 13">
    <name type="scientific">Pseudozobellia thermophila</name>
    <dbReference type="NCBI Taxonomy" id="192903"/>
    <lineage>
        <taxon>Bacteria</taxon>
        <taxon>Pseudomonadati</taxon>
        <taxon>Bacteroidota</taxon>
        <taxon>Flavobacteriia</taxon>
        <taxon>Flavobacteriales</taxon>
        <taxon>Flavobacteriaceae</taxon>
        <taxon>Pseudozobellia</taxon>
    </lineage>
</organism>
<keyword evidence="13" id="KW-1185">Reference proteome</keyword>
<keyword evidence="2 8" id="KW-0813">Transport</keyword>
<name>A0A1M6IYV5_9FLAO</name>
<evidence type="ECO:0000256" key="1">
    <source>
        <dbReference type="ARBA" id="ARBA00004571"/>
    </source>
</evidence>
<dbReference type="Proteomes" id="UP000184543">
    <property type="component" value="Unassembled WGS sequence"/>
</dbReference>
<keyword evidence="3 8" id="KW-1134">Transmembrane beta strand</keyword>
<dbReference type="Gene3D" id="2.60.40.1120">
    <property type="entry name" value="Carboxypeptidase-like, regulatory domain"/>
    <property type="match status" value="1"/>
</dbReference>
<dbReference type="OrthoDB" id="9768177at2"/>
<reference evidence="13" key="1">
    <citation type="submission" date="2016-11" db="EMBL/GenBank/DDBJ databases">
        <authorList>
            <person name="Varghese N."/>
            <person name="Submissions S."/>
        </authorList>
    </citation>
    <scope>NUCLEOTIDE SEQUENCE [LARGE SCALE GENOMIC DNA]</scope>
    <source>
        <strain evidence="13">DSM 19858</strain>
    </source>
</reference>
<dbReference type="Pfam" id="PF07715">
    <property type="entry name" value="Plug"/>
    <property type="match status" value="1"/>
</dbReference>
<dbReference type="InterPro" id="IPR000531">
    <property type="entry name" value="Beta-barrel_TonB"/>
</dbReference>
<dbReference type="GO" id="GO:0009279">
    <property type="term" value="C:cell outer membrane"/>
    <property type="evidence" value="ECO:0007669"/>
    <property type="project" value="UniProtKB-SubCell"/>
</dbReference>
<evidence type="ECO:0000256" key="5">
    <source>
        <dbReference type="ARBA" id="ARBA00023077"/>
    </source>
</evidence>
<dbReference type="Gene3D" id="2.40.170.20">
    <property type="entry name" value="TonB-dependent receptor, beta-barrel domain"/>
    <property type="match status" value="1"/>
</dbReference>
<evidence type="ECO:0000256" key="7">
    <source>
        <dbReference type="ARBA" id="ARBA00023237"/>
    </source>
</evidence>
<dbReference type="InterPro" id="IPR023996">
    <property type="entry name" value="TonB-dep_OMP_SusC/RagA"/>
</dbReference>
<dbReference type="Gene3D" id="2.170.130.10">
    <property type="entry name" value="TonB-dependent receptor, plug domain"/>
    <property type="match status" value="1"/>
</dbReference>
<dbReference type="Pfam" id="PF00593">
    <property type="entry name" value="TonB_dep_Rec_b-barrel"/>
    <property type="match status" value="1"/>
</dbReference>
<dbReference type="SUPFAM" id="SSF56935">
    <property type="entry name" value="Porins"/>
    <property type="match status" value="1"/>
</dbReference>
<feature type="domain" description="TonB-dependent receptor-like beta-barrel" evidence="10">
    <location>
        <begin position="481"/>
        <end position="952"/>
    </location>
</feature>
<dbReference type="InterPro" id="IPR012910">
    <property type="entry name" value="Plug_dom"/>
</dbReference>
<keyword evidence="7 8" id="KW-0998">Cell outer membrane</keyword>
<sequence length="1100" mass="121612">MDKKRKHHSLSPKIKTNMLGIGLLSMLIWAGLQRSFANANPSPKTVNEIKGIFQSTITGTVVDSSGLPLPGANVIVKGTTVGTQTDFDGNFTLNAEEGSILVFSYIGFKNQEIKLTGQTTVNVTMVEDAAALEEVVVVGYGTQRKQDLTGAVSVVKVDEMAQQPSGQVTSQLQGRVSGVTITGGGQPGESPQIKIRGSNTFGNNNPLYIVDGIPTDNINDINPNDIDSMQVLKDAASASIYGSRAANGVIIITTKKGSGKLKVTYDSYYGVQLVQNGNPWDILNSQEQAELTFMALKNTNPDDPINHSQYGSGSSPVLPNYIAPVGAQTVDESLYYVNPYYTDPSDLDSFYRIVEANKEGTNWFQEIFSPASITSHNLSVSNGNDQGNYLFSLNYFDQQGSINNTYLKRYTLRANSVYNITENIRIGENLSIAIRENPQISALTEGSVIGMAMREQPIIPVYDIKGNYAGSFGSDLGNAKNPVAMADRLRNNRGVSNRIFGNIFAEIDFLKNFTFRTSFGGQYYSNSFNSFQFPEYENAENLSVNQYTEGAATNFNWTWTNTVKYQNTFGDKHNLTVLLGTEAYQNKGREVGGTTQSYFSFDPDYVTLDTGSGTQTNYSFKYADALSSIISRIDYNYDDRYLFSATLRRDGSSKFLNEQYGWFPAVSAGWNIFNEEFIPESNWLNDLKIRGGYGIVGNQINVDSANSFTTFGGNQLNSYYAITGDNSTISEGFGQTRIGNPDAKWEKNINFNVGMDASLFNGKMQLTVDYYEKNVEDLLYNPNLPATVGTATVPYVNVGKMTNNGLDIDLSTYFQLTEDLKLNTSATLTTYNNEIKKIADGVYYFDLEGRRFNGSSIIRNQVGHSVSEFFGYQIEGFWNSQEEIDAANEQAVIATGNSDATYQPDVAVGRFRYADINGDNQITAEDRTFIGDPNPDFTYGLNIELLYKNWDLSMFIYGSQGNDIWNNVKWWHDFYSSFTGAKSKTALYDSWTPENQDATVAIQETTGSFSTADVPNSYFVEDGSYLRAKQIQLGYTFPSDLLEKISLSKLRLYAQVVNPFTITSYSGIDPEISGGSVNFGIDEGAYPNQKQVLLGVNVIF</sequence>
<evidence type="ECO:0000256" key="6">
    <source>
        <dbReference type="ARBA" id="ARBA00023136"/>
    </source>
</evidence>
<evidence type="ECO:0000256" key="3">
    <source>
        <dbReference type="ARBA" id="ARBA00022452"/>
    </source>
</evidence>
<dbReference type="PROSITE" id="PS52016">
    <property type="entry name" value="TONB_DEPENDENT_REC_3"/>
    <property type="match status" value="1"/>
</dbReference>
<dbReference type="SUPFAM" id="SSF49464">
    <property type="entry name" value="Carboxypeptidase regulatory domain-like"/>
    <property type="match status" value="1"/>
</dbReference>
<dbReference type="NCBIfam" id="TIGR04057">
    <property type="entry name" value="SusC_RagA_signa"/>
    <property type="match status" value="1"/>
</dbReference>
<evidence type="ECO:0000313" key="13">
    <source>
        <dbReference type="Proteomes" id="UP000184543"/>
    </source>
</evidence>
<dbReference type="EMBL" id="FQYU01000004">
    <property type="protein sequence ID" value="SHJ39552.1"/>
    <property type="molecule type" value="Genomic_DNA"/>
</dbReference>
<dbReference type="InterPro" id="IPR039426">
    <property type="entry name" value="TonB-dep_rcpt-like"/>
</dbReference>
<evidence type="ECO:0000256" key="4">
    <source>
        <dbReference type="ARBA" id="ARBA00022692"/>
    </source>
</evidence>
<evidence type="ECO:0000313" key="12">
    <source>
        <dbReference type="EMBL" id="SHJ39552.1"/>
    </source>
</evidence>
<feature type="domain" description="TonB-dependent receptor plug" evidence="11">
    <location>
        <begin position="145"/>
        <end position="249"/>
    </location>
</feature>
<comment type="subcellular location">
    <subcellularLocation>
        <location evidence="1 8">Cell outer membrane</location>
        <topology evidence="1 8">Multi-pass membrane protein</topology>
    </subcellularLocation>
</comment>
<comment type="similarity">
    <text evidence="8 9">Belongs to the TonB-dependent receptor family.</text>
</comment>
<keyword evidence="4 8" id="KW-0812">Transmembrane</keyword>
<evidence type="ECO:0000256" key="8">
    <source>
        <dbReference type="PROSITE-ProRule" id="PRU01360"/>
    </source>
</evidence>
<dbReference type="AlphaFoldDB" id="A0A1M6IYV5"/>
<evidence type="ECO:0000259" key="11">
    <source>
        <dbReference type="Pfam" id="PF07715"/>
    </source>
</evidence>
<dbReference type="Pfam" id="PF13715">
    <property type="entry name" value="CarbopepD_reg_2"/>
    <property type="match status" value="1"/>
</dbReference>
<evidence type="ECO:0000256" key="2">
    <source>
        <dbReference type="ARBA" id="ARBA00022448"/>
    </source>
</evidence>
<accession>A0A1M6IYV5</accession>
<dbReference type="InterPro" id="IPR023997">
    <property type="entry name" value="TonB-dep_OMP_SusC/RagA_CS"/>
</dbReference>
<gene>
    <name evidence="12" type="ORF">SAMN04488513_104171</name>
</gene>
<dbReference type="STRING" id="192903.SAMN04488513_104171"/>
<dbReference type="FunFam" id="2.60.40.1120:FF:000003">
    <property type="entry name" value="Outer membrane protein Omp121"/>
    <property type="match status" value="1"/>
</dbReference>
<keyword evidence="6 8" id="KW-0472">Membrane</keyword>